<dbReference type="RefSeq" id="WP_146063067.1">
    <property type="nucleotide sequence ID" value="NZ_FNUV01000001.1"/>
</dbReference>
<protein>
    <recommendedName>
        <fullName evidence="1">PD-(D/E)XK nuclease-like domain-containing protein</fullName>
    </recommendedName>
</protein>
<evidence type="ECO:0000313" key="2">
    <source>
        <dbReference type="EMBL" id="SEF47506.1"/>
    </source>
</evidence>
<dbReference type="Proteomes" id="UP000236735">
    <property type="component" value="Unassembled WGS sequence"/>
</dbReference>
<proteinExistence type="predicted"/>
<evidence type="ECO:0000259" key="1">
    <source>
        <dbReference type="Pfam" id="PF20796"/>
    </source>
</evidence>
<dbReference type="Pfam" id="PF20796">
    <property type="entry name" value="PDDEXK_13"/>
    <property type="match status" value="1"/>
</dbReference>
<feature type="domain" description="PD-(D/E)XK nuclease-like" evidence="1">
    <location>
        <begin position="5"/>
        <end position="308"/>
    </location>
</feature>
<organism evidence="2 3">
    <name type="scientific">Xylanibacter ruminicola</name>
    <name type="common">Prevotella ruminicola</name>
    <dbReference type="NCBI Taxonomy" id="839"/>
    <lineage>
        <taxon>Bacteria</taxon>
        <taxon>Pseudomonadati</taxon>
        <taxon>Bacteroidota</taxon>
        <taxon>Bacteroidia</taxon>
        <taxon>Bacteroidales</taxon>
        <taxon>Prevotellaceae</taxon>
        <taxon>Xylanibacter</taxon>
    </lineage>
</organism>
<gene>
    <name evidence="2" type="ORF">SAMN05216354_0589</name>
</gene>
<name>A0A1H5SA52_XYLRU</name>
<sequence length="310" mass="35876">MTIREFTQKCREQQGKYRERMGEPMGVGPHLKKGTPQINMLVDGDKTGKNFVNEFTFNYAKCRVEKKQPHETIDEYRLFNNMLSSQPMAFNLFCPFIQMLEQGKGDIVSRIFQNIFPDKYISEVTEVGLEYLDTDIKKYLNDNTAMDAIVRYKDTNGKPAFIAIETKYTDVLGENTSRKGDVRYDEWIKRIGMFKPETEAELLKSAEAAKDKNKKLDGMKVVTQIYRNFLLTECYGIVEGANRCYSVVLAPAKHPTTEKEVASLRNELKPEFQHKISAISLEDFITKTLEVCPDEDKAPFEYFKNRYIPK</sequence>
<dbReference type="InterPro" id="IPR048822">
    <property type="entry name" value="PDDEXK_13"/>
</dbReference>
<reference evidence="2 3" key="1">
    <citation type="submission" date="2016-10" db="EMBL/GenBank/DDBJ databases">
        <authorList>
            <person name="de Groot N.N."/>
        </authorList>
    </citation>
    <scope>NUCLEOTIDE SEQUENCE [LARGE SCALE GENOMIC DNA]</scope>
    <source>
        <strain evidence="2 3">AR32</strain>
    </source>
</reference>
<evidence type="ECO:0000313" key="3">
    <source>
        <dbReference type="Proteomes" id="UP000236735"/>
    </source>
</evidence>
<dbReference type="EMBL" id="FNUV01000001">
    <property type="protein sequence ID" value="SEF47506.1"/>
    <property type="molecule type" value="Genomic_DNA"/>
</dbReference>
<dbReference type="AlphaFoldDB" id="A0A1H5SA52"/>
<accession>A0A1H5SA52</accession>